<keyword evidence="1" id="KW-0812">Transmembrane</keyword>
<evidence type="ECO:0000313" key="3">
    <source>
        <dbReference type="Proteomes" id="UP000595197"/>
    </source>
</evidence>
<dbReference type="Proteomes" id="UP000595197">
    <property type="component" value="Chromosome"/>
</dbReference>
<dbReference type="RefSeq" id="WP_201080584.1">
    <property type="nucleotide sequence ID" value="NZ_CP067420.1"/>
</dbReference>
<evidence type="ECO:0000256" key="1">
    <source>
        <dbReference type="SAM" id="Phobius"/>
    </source>
</evidence>
<organism evidence="2 3">
    <name type="scientific">Skermanella cutis</name>
    <dbReference type="NCBI Taxonomy" id="2775420"/>
    <lineage>
        <taxon>Bacteria</taxon>
        <taxon>Pseudomonadati</taxon>
        <taxon>Pseudomonadota</taxon>
        <taxon>Alphaproteobacteria</taxon>
        <taxon>Rhodospirillales</taxon>
        <taxon>Azospirillaceae</taxon>
        <taxon>Skermanella</taxon>
    </lineage>
</organism>
<proteinExistence type="predicted"/>
<name>A0ABX7BCB9_9PROT</name>
<accession>A0ABX7BCB9</accession>
<keyword evidence="1" id="KW-0472">Membrane</keyword>
<protein>
    <submittedName>
        <fullName evidence="2">Uncharacterized protein</fullName>
    </submittedName>
</protein>
<keyword evidence="1" id="KW-1133">Transmembrane helix</keyword>
<dbReference type="EMBL" id="CP067420">
    <property type="protein sequence ID" value="QQP92050.1"/>
    <property type="molecule type" value="Genomic_DNA"/>
</dbReference>
<sequence>MADSILRLIERPRREVGVGAPPWLPELGMAVAGALALAVPIGLAAYYRYQRDGPLL</sequence>
<feature type="transmembrane region" description="Helical" evidence="1">
    <location>
        <begin position="27"/>
        <end position="47"/>
    </location>
</feature>
<reference evidence="2" key="1">
    <citation type="submission" date="2021-02" db="EMBL/GenBank/DDBJ databases">
        <title>Skermanella TT6 skin isolate.</title>
        <authorList>
            <person name="Lee K."/>
            <person name="Ganzorig M."/>
        </authorList>
    </citation>
    <scope>NUCLEOTIDE SEQUENCE</scope>
    <source>
        <strain evidence="2">TT6</strain>
    </source>
</reference>
<keyword evidence="3" id="KW-1185">Reference proteome</keyword>
<gene>
    <name evidence="2" type="ORF">IGS68_12960</name>
</gene>
<evidence type="ECO:0000313" key="2">
    <source>
        <dbReference type="EMBL" id="QQP92050.1"/>
    </source>
</evidence>